<comment type="subcellular location">
    <subcellularLocation>
        <location evidence="1">Membrane</location>
        <topology evidence="1">Multi-pass membrane protein</topology>
    </subcellularLocation>
</comment>
<keyword evidence="3 6" id="KW-1133">Transmembrane helix</keyword>
<evidence type="ECO:0000256" key="3">
    <source>
        <dbReference type="ARBA" id="ARBA00022989"/>
    </source>
</evidence>
<dbReference type="AlphaFoldDB" id="A0A9P9J9J3"/>
<comment type="caution">
    <text evidence="7">The sequence shown here is derived from an EMBL/GenBank/DDBJ whole genome shotgun (WGS) entry which is preliminary data.</text>
</comment>
<evidence type="ECO:0000256" key="1">
    <source>
        <dbReference type="ARBA" id="ARBA00004141"/>
    </source>
</evidence>
<feature type="transmembrane region" description="Helical" evidence="6">
    <location>
        <begin position="262"/>
        <end position="284"/>
    </location>
</feature>
<feature type="compositionally biased region" description="Polar residues" evidence="5">
    <location>
        <begin position="296"/>
        <end position="308"/>
    </location>
</feature>
<accession>A0A9P9J9J3</accession>
<organism evidence="7 8">
    <name type="scientific">Dactylonectria estremocensis</name>
    <dbReference type="NCBI Taxonomy" id="1079267"/>
    <lineage>
        <taxon>Eukaryota</taxon>
        <taxon>Fungi</taxon>
        <taxon>Dikarya</taxon>
        <taxon>Ascomycota</taxon>
        <taxon>Pezizomycotina</taxon>
        <taxon>Sordariomycetes</taxon>
        <taxon>Hypocreomycetidae</taxon>
        <taxon>Hypocreales</taxon>
        <taxon>Nectriaceae</taxon>
        <taxon>Dactylonectria</taxon>
    </lineage>
</organism>
<gene>
    <name evidence="7" type="ORF">B0J13DRAFT_496960</name>
</gene>
<keyword evidence="8" id="KW-1185">Reference proteome</keyword>
<feature type="transmembrane region" description="Helical" evidence="6">
    <location>
        <begin position="532"/>
        <end position="552"/>
    </location>
</feature>
<reference evidence="7" key="1">
    <citation type="journal article" date="2021" name="Nat. Commun.">
        <title>Genetic determinants of endophytism in the Arabidopsis root mycobiome.</title>
        <authorList>
            <person name="Mesny F."/>
            <person name="Miyauchi S."/>
            <person name="Thiergart T."/>
            <person name="Pickel B."/>
            <person name="Atanasova L."/>
            <person name="Karlsson M."/>
            <person name="Huettel B."/>
            <person name="Barry K.W."/>
            <person name="Haridas S."/>
            <person name="Chen C."/>
            <person name="Bauer D."/>
            <person name="Andreopoulos W."/>
            <person name="Pangilinan J."/>
            <person name="LaButti K."/>
            <person name="Riley R."/>
            <person name="Lipzen A."/>
            <person name="Clum A."/>
            <person name="Drula E."/>
            <person name="Henrissat B."/>
            <person name="Kohler A."/>
            <person name="Grigoriev I.V."/>
            <person name="Martin F.M."/>
            <person name="Hacquard S."/>
        </authorList>
    </citation>
    <scope>NUCLEOTIDE SEQUENCE</scope>
    <source>
        <strain evidence="7">MPI-CAGE-AT-0021</strain>
    </source>
</reference>
<dbReference type="EMBL" id="JAGMUU010000004">
    <property type="protein sequence ID" value="KAH7155761.1"/>
    <property type="molecule type" value="Genomic_DNA"/>
</dbReference>
<dbReference type="PANTHER" id="PTHR11040:SF55">
    <property type="entry name" value="MEMBRANE ZINC ION TRANSPORTER, PUTATIVE (AFU_ORTHOLOGUE AFUA_6G00470)-RELATED"/>
    <property type="match status" value="1"/>
</dbReference>
<feature type="transmembrane region" description="Helical" evidence="6">
    <location>
        <begin position="489"/>
        <end position="511"/>
    </location>
</feature>
<keyword evidence="4 6" id="KW-0472">Membrane</keyword>
<evidence type="ECO:0000313" key="8">
    <source>
        <dbReference type="Proteomes" id="UP000717696"/>
    </source>
</evidence>
<dbReference type="Pfam" id="PF02535">
    <property type="entry name" value="Zip"/>
    <property type="match status" value="1"/>
</dbReference>
<dbReference type="Proteomes" id="UP000717696">
    <property type="component" value="Unassembled WGS sequence"/>
</dbReference>
<feature type="region of interest" description="Disordered" evidence="5">
    <location>
        <begin position="45"/>
        <end position="79"/>
    </location>
</feature>
<feature type="transmembrane region" description="Helical" evidence="6">
    <location>
        <begin position="459"/>
        <end position="483"/>
    </location>
</feature>
<dbReference type="InterPro" id="IPR003689">
    <property type="entry name" value="ZIP"/>
</dbReference>
<protein>
    <submittedName>
        <fullName evidence="7">ZIP zinc transporter-domain-containing protein</fullName>
    </submittedName>
</protein>
<dbReference type="PANTHER" id="PTHR11040">
    <property type="entry name" value="ZINC/IRON TRANSPORTER"/>
    <property type="match status" value="1"/>
</dbReference>
<sequence>MICLSKADEYVFRHLSWNQSPSPLAAAQTTRQDLNGIANLREHVDADQDDGSGCSSGGSLGTGDEQNNLGIQPPESSRDKLADAGRLSRFAGLSPYLKTVDGGDDHDRLSRGTLPSCLSHVWSWAAWVLSVFVVSSLLSAWNSPSGSIVSLAPVHQSIPEVHASSIIKRASTCASGGVDKNEYNLGLHVAALFIILVISSLACAFPILAVRFPGLRIPNRFFFAVRHFGTGVLIATAFVHLLPTAFISLGDQCLGDFWTSDYPAIPGAIALAAIFFVTIIEMVFHPSRHITPAPIVSSTTETTQNSGDNEPRNHGGCMGNVGMLPLRDMGPLRGRASSIGQGLTLMNSREATSGNETSIQEVNTQSRQKQSFEETSIESAHAVILSPEQKQRKELLQCVLLELGILFHSVFIGMALSVSTGNEFIILLIAIVFHQSFEGLALGSRIAGIKWPEGAMQPWLMALAYGCTTPIGQALGLATHTLYSPGSEVGLIMVGVMNAISAGLLTFASLVELLSEDFLSDESWRFLRGKKRVCACFLVFFGAFFMSLVGAWA</sequence>
<name>A0A9P9J9J3_9HYPO</name>
<feature type="region of interest" description="Disordered" evidence="5">
    <location>
        <begin position="350"/>
        <end position="369"/>
    </location>
</feature>
<feature type="transmembrane region" description="Helical" evidence="6">
    <location>
        <begin position="185"/>
        <end position="209"/>
    </location>
</feature>
<evidence type="ECO:0000256" key="2">
    <source>
        <dbReference type="ARBA" id="ARBA00022692"/>
    </source>
</evidence>
<evidence type="ECO:0000313" key="7">
    <source>
        <dbReference type="EMBL" id="KAH7155761.1"/>
    </source>
</evidence>
<dbReference type="OrthoDB" id="448280at2759"/>
<evidence type="ECO:0000256" key="5">
    <source>
        <dbReference type="SAM" id="MobiDB-lite"/>
    </source>
</evidence>
<feature type="transmembrane region" description="Helical" evidence="6">
    <location>
        <begin position="121"/>
        <end position="141"/>
    </location>
</feature>
<keyword evidence="2 6" id="KW-0812">Transmembrane</keyword>
<feature type="transmembrane region" description="Helical" evidence="6">
    <location>
        <begin position="221"/>
        <end position="242"/>
    </location>
</feature>
<evidence type="ECO:0000256" key="6">
    <source>
        <dbReference type="SAM" id="Phobius"/>
    </source>
</evidence>
<feature type="transmembrane region" description="Helical" evidence="6">
    <location>
        <begin position="399"/>
        <end position="418"/>
    </location>
</feature>
<dbReference type="GO" id="GO:0005385">
    <property type="term" value="F:zinc ion transmembrane transporter activity"/>
    <property type="evidence" value="ECO:0007669"/>
    <property type="project" value="TreeGrafter"/>
</dbReference>
<feature type="transmembrane region" description="Helical" evidence="6">
    <location>
        <begin position="424"/>
        <end position="447"/>
    </location>
</feature>
<feature type="region of interest" description="Disordered" evidence="5">
    <location>
        <begin position="294"/>
        <end position="315"/>
    </location>
</feature>
<evidence type="ECO:0000256" key="4">
    <source>
        <dbReference type="ARBA" id="ARBA00023136"/>
    </source>
</evidence>
<proteinExistence type="predicted"/>
<dbReference type="GO" id="GO:0005886">
    <property type="term" value="C:plasma membrane"/>
    <property type="evidence" value="ECO:0007669"/>
    <property type="project" value="TreeGrafter"/>
</dbReference>